<feature type="compositionally biased region" description="Basic residues" evidence="5">
    <location>
        <begin position="102"/>
        <end position="113"/>
    </location>
</feature>
<comment type="subcellular location">
    <subcellularLocation>
        <location evidence="1">Nucleus</location>
        <location evidence="1">Nucleolus</location>
    </subcellularLocation>
</comment>
<dbReference type="RefSeq" id="XP_044558195.1">
    <property type="nucleotide sequence ID" value="XM_044712012.1"/>
</dbReference>
<evidence type="ECO:0000259" key="6">
    <source>
        <dbReference type="SMART" id="SM00322"/>
    </source>
</evidence>
<feature type="domain" description="K Homology" evidence="6">
    <location>
        <begin position="216"/>
        <end position="290"/>
    </location>
</feature>
<feature type="compositionally biased region" description="Polar residues" evidence="5">
    <location>
        <begin position="87"/>
        <end position="99"/>
    </location>
</feature>
<dbReference type="EMBL" id="VFQX01000060">
    <property type="protein sequence ID" value="KAF0973482.1"/>
    <property type="molecule type" value="Genomic_DNA"/>
</dbReference>
<feature type="region of interest" description="Disordered" evidence="5">
    <location>
        <begin position="1"/>
        <end position="121"/>
    </location>
</feature>
<name>A0A6A5BFB4_NAEFO</name>
<keyword evidence="8" id="KW-1185">Reference proteome</keyword>
<proteinExistence type="inferred from homology"/>
<dbReference type="InterPro" id="IPR004087">
    <property type="entry name" value="KH_dom"/>
</dbReference>
<accession>A0A6A5BFB4</accession>
<dbReference type="FunFam" id="3.30.1370.10:FF:000009">
    <property type="entry name" value="RNA-binding protein PNO1"/>
    <property type="match status" value="1"/>
</dbReference>
<sequence length="312" mass="35003">MITNPTTSTSESEQQNVWASMDDAPEESTNNTSTEQQFQNAKTGKIKRRLYALKKTRNEPYDTSMTEASSSASAPSSNFEEEENSNVADSSNQTEEQGTSSSRKKKHHHHHKSTPAQKSNYVAVRIASNRFTALKTEWESIYTPIVEKLHLQVRVNTKQQKVEIRIPPKKETMTTEEDDTEESESLKNLTKARDFVQAFMIGFAVEDALALLRLDDIYIESFDVKDVKRSLQGDHLSRAIARIAGKGGAVKFTIENATKTRIVVADARIHVMGSFANIQLARSAIVDLILGSPPGVVYNRLRVVSQRLKEQF</sequence>
<comment type="caution">
    <text evidence="7">The sequence shown here is derived from an EMBL/GenBank/DDBJ whole genome shotgun (WGS) entry which is preliminary data.</text>
</comment>
<keyword evidence="3" id="KW-0694">RNA-binding</keyword>
<feature type="compositionally biased region" description="Basic residues" evidence="5">
    <location>
        <begin position="44"/>
        <end position="55"/>
    </location>
</feature>
<evidence type="ECO:0000256" key="3">
    <source>
        <dbReference type="ARBA" id="ARBA00022884"/>
    </source>
</evidence>
<feature type="compositionally biased region" description="Low complexity" evidence="5">
    <location>
        <begin position="67"/>
        <end position="78"/>
    </location>
</feature>
<dbReference type="InterPro" id="IPR055211">
    <property type="entry name" value="KH_PNO1_2nd"/>
</dbReference>
<dbReference type="SMART" id="SM00322">
    <property type="entry name" value="KH"/>
    <property type="match status" value="1"/>
</dbReference>
<evidence type="ECO:0000256" key="5">
    <source>
        <dbReference type="SAM" id="MobiDB-lite"/>
    </source>
</evidence>
<dbReference type="VEuPathDB" id="AmoebaDB:FDP41_008186"/>
<protein>
    <recommendedName>
        <fullName evidence="6">K Homology domain-containing protein</fullName>
    </recommendedName>
</protein>
<keyword evidence="4" id="KW-0539">Nucleus</keyword>
<dbReference type="Gene3D" id="3.30.1370.10">
    <property type="entry name" value="K Homology domain, type 1"/>
    <property type="match status" value="2"/>
</dbReference>
<feature type="compositionally biased region" description="Polar residues" evidence="5">
    <location>
        <begin position="27"/>
        <end position="42"/>
    </location>
</feature>
<reference evidence="7 8" key="1">
    <citation type="journal article" date="2019" name="Sci. Rep.">
        <title>Nanopore sequencing improves the draft genome of the human pathogenic amoeba Naegleria fowleri.</title>
        <authorList>
            <person name="Liechti N."/>
            <person name="Schurch N."/>
            <person name="Bruggmann R."/>
            <person name="Wittwer M."/>
        </authorList>
    </citation>
    <scope>NUCLEOTIDE SEQUENCE [LARGE SCALE GENOMIC DNA]</scope>
    <source>
        <strain evidence="7 8">ATCC 30894</strain>
    </source>
</reference>
<feature type="compositionally biased region" description="Polar residues" evidence="5">
    <location>
        <begin position="1"/>
        <end position="18"/>
    </location>
</feature>
<dbReference type="VEuPathDB" id="AmoebaDB:NF0003540"/>
<dbReference type="AlphaFoldDB" id="A0A6A5BFB4"/>
<evidence type="ECO:0000313" key="8">
    <source>
        <dbReference type="Proteomes" id="UP000444721"/>
    </source>
</evidence>
<dbReference type="GO" id="GO:0005730">
    <property type="term" value="C:nucleolus"/>
    <property type="evidence" value="ECO:0007669"/>
    <property type="project" value="UniProtKB-SubCell"/>
</dbReference>
<dbReference type="PANTHER" id="PTHR12826">
    <property type="entry name" value="RIBONUCLEASE Y"/>
    <property type="match status" value="1"/>
</dbReference>
<evidence type="ECO:0000256" key="4">
    <source>
        <dbReference type="ARBA" id="ARBA00023242"/>
    </source>
</evidence>
<evidence type="ECO:0000256" key="2">
    <source>
        <dbReference type="ARBA" id="ARBA00007515"/>
    </source>
</evidence>
<dbReference type="CDD" id="cd22392">
    <property type="entry name" value="KH-I_PNO1_rpt2"/>
    <property type="match status" value="1"/>
</dbReference>
<evidence type="ECO:0000256" key="1">
    <source>
        <dbReference type="ARBA" id="ARBA00004604"/>
    </source>
</evidence>
<evidence type="ECO:0000313" key="7">
    <source>
        <dbReference type="EMBL" id="KAF0973482.1"/>
    </source>
</evidence>
<dbReference type="VEuPathDB" id="AmoebaDB:NfTy_091540"/>
<comment type="similarity">
    <text evidence="2">Belongs to the PNO1 family.</text>
</comment>
<dbReference type="GeneID" id="68115404"/>
<dbReference type="SUPFAM" id="SSF54791">
    <property type="entry name" value="Eukaryotic type KH-domain (KH-domain type I)"/>
    <property type="match status" value="1"/>
</dbReference>
<dbReference type="InterPro" id="IPR036612">
    <property type="entry name" value="KH_dom_type_1_sf"/>
</dbReference>
<dbReference type="Proteomes" id="UP000444721">
    <property type="component" value="Unassembled WGS sequence"/>
</dbReference>
<dbReference type="GO" id="GO:0003723">
    <property type="term" value="F:RNA binding"/>
    <property type="evidence" value="ECO:0007669"/>
    <property type="project" value="UniProtKB-KW"/>
</dbReference>
<dbReference type="OrthoDB" id="1932641at2759"/>
<organism evidence="7 8">
    <name type="scientific">Naegleria fowleri</name>
    <name type="common">Brain eating amoeba</name>
    <dbReference type="NCBI Taxonomy" id="5763"/>
    <lineage>
        <taxon>Eukaryota</taxon>
        <taxon>Discoba</taxon>
        <taxon>Heterolobosea</taxon>
        <taxon>Tetramitia</taxon>
        <taxon>Eutetramitia</taxon>
        <taxon>Vahlkampfiidae</taxon>
        <taxon>Naegleria</taxon>
    </lineage>
</organism>
<gene>
    <name evidence="7" type="ORF">FDP41_008186</name>
</gene>
<dbReference type="Pfam" id="PF22891">
    <property type="entry name" value="KH_PNO1_2nd"/>
    <property type="match status" value="1"/>
</dbReference>
<dbReference type="PANTHER" id="PTHR12826:SF13">
    <property type="entry name" value="RNA-BINDING PROTEIN PNO1"/>
    <property type="match status" value="1"/>
</dbReference>